<dbReference type="SUPFAM" id="SSF51735">
    <property type="entry name" value="NAD(P)-binding Rossmann-fold domains"/>
    <property type="match status" value="1"/>
</dbReference>
<dbReference type="InterPro" id="IPR036291">
    <property type="entry name" value="NAD(P)-bd_dom_sf"/>
</dbReference>
<dbReference type="InterPro" id="IPR020904">
    <property type="entry name" value="Sc_DH/Rdtase_CS"/>
</dbReference>
<dbReference type="PANTHER" id="PTHR42760">
    <property type="entry name" value="SHORT-CHAIN DEHYDROGENASES/REDUCTASES FAMILY MEMBER"/>
    <property type="match status" value="1"/>
</dbReference>
<comment type="similarity">
    <text evidence="1 3">Belongs to the short-chain dehydrogenases/reductases (SDR) family.</text>
</comment>
<feature type="region of interest" description="Disordered" evidence="4">
    <location>
        <begin position="175"/>
        <end position="199"/>
    </location>
</feature>
<accession>A0AAV9QMQ4</accession>
<keyword evidence="2" id="KW-0521">NADP</keyword>
<dbReference type="EMBL" id="JAXLQG010000002">
    <property type="protein sequence ID" value="KAK5543943.1"/>
    <property type="molecule type" value="Genomic_DNA"/>
</dbReference>
<dbReference type="CDD" id="cd05233">
    <property type="entry name" value="SDR_c"/>
    <property type="match status" value="1"/>
</dbReference>
<dbReference type="Gene3D" id="3.40.50.720">
    <property type="entry name" value="NAD(P)-binding Rossmann-like Domain"/>
    <property type="match status" value="1"/>
</dbReference>
<evidence type="ECO:0000256" key="4">
    <source>
        <dbReference type="SAM" id="MobiDB-lite"/>
    </source>
</evidence>
<dbReference type="Proteomes" id="UP001345827">
    <property type="component" value="Unassembled WGS sequence"/>
</dbReference>
<proteinExistence type="inferred from homology"/>
<evidence type="ECO:0000256" key="1">
    <source>
        <dbReference type="ARBA" id="ARBA00006484"/>
    </source>
</evidence>
<evidence type="ECO:0000256" key="3">
    <source>
        <dbReference type="RuleBase" id="RU000363"/>
    </source>
</evidence>
<evidence type="ECO:0000256" key="2">
    <source>
        <dbReference type="ARBA" id="ARBA00022857"/>
    </source>
</evidence>
<name>A0AAV9QMQ4_9PEZI</name>
<evidence type="ECO:0000313" key="5">
    <source>
        <dbReference type="EMBL" id="KAK5543943.1"/>
    </source>
</evidence>
<dbReference type="PROSITE" id="PS00061">
    <property type="entry name" value="ADH_SHORT"/>
    <property type="match status" value="1"/>
</dbReference>
<feature type="compositionally biased region" description="Basic and acidic residues" evidence="4">
    <location>
        <begin position="184"/>
        <end position="194"/>
    </location>
</feature>
<dbReference type="AlphaFoldDB" id="A0AAV9QMQ4"/>
<dbReference type="InterPro" id="IPR002347">
    <property type="entry name" value="SDR_fam"/>
</dbReference>
<organism evidence="5 6">
    <name type="scientific">Vermiconidia calcicola</name>
    <dbReference type="NCBI Taxonomy" id="1690605"/>
    <lineage>
        <taxon>Eukaryota</taxon>
        <taxon>Fungi</taxon>
        <taxon>Dikarya</taxon>
        <taxon>Ascomycota</taxon>
        <taxon>Pezizomycotina</taxon>
        <taxon>Dothideomycetes</taxon>
        <taxon>Dothideomycetidae</taxon>
        <taxon>Mycosphaerellales</taxon>
        <taxon>Extremaceae</taxon>
        <taxon>Vermiconidia</taxon>
    </lineage>
</organism>
<reference evidence="5 6" key="1">
    <citation type="submission" date="2023-06" db="EMBL/GenBank/DDBJ databases">
        <title>Black Yeasts Isolated from many extreme environments.</title>
        <authorList>
            <person name="Coleine C."/>
            <person name="Stajich J.E."/>
            <person name="Selbmann L."/>
        </authorList>
    </citation>
    <scope>NUCLEOTIDE SEQUENCE [LARGE SCALE GENOMIC DNA]</scope>
    <source>
        <strain evidence="5 6">CCFEE 5887</strain>
    </source>
</reference>
<dbReference type="PRINTS" id="PR00081">
    <property type="entry name" value="GDHRDH"/>
</dbReference>
<protein>
    <submittedName>
        <fullName evidence="5">Uncharacterized protein</fullName>
    </submittedName>
</protein>
<evidence type="ECO:0000313" key="6">
    <source>
        <dbReference type="Proteomes" id="UP001345827"/>
    </source>
</evidence>
<sequence length="317" mass="34204">MTSPRSSEGGGRGRGRLQGRIAVVTGSSSGLGQAICLAFAAEGASIFCIDLYPSPRNAINAITSRADDFHNRVPSSPGTHELIRQQGGEATYHKADVTRARDVELAIRACVQRYKRVDIMVNNAGVSVESTHMRPLRCHETSEEDFDKTLAINTKGMFLGCKYALKQMLEQGQMTTPDLPVPIDGKDKDKDKSSSRSSSRGWIINTASVQGLVPYYGTPSYCASKGAAVMLTKQIALDYAKDLVHCNALCPGFLDTSMTQNLQSQEGVLQEIRAKHPLGEKLGNVEDVARAAVFLASDDAAWITGVPLPVDGGYLLR</sequence>
<dbReference type="Pfam" id="PF00106">
    <property type="entry name" value="adh_short"/>
    <property type="match status" value="1"/>
</dbReference>
<gene>
    <name evidence="5" type="ORF">LTR25_001558</name>
</gene>
<comment type="caution">
    <text evidence="5">The sequence shown here is derived from an EMBL/GenBank/DDBJ whole genome shotgun (WGS) entry which is preliminary data.</text>
</comment>
<keyword evidence="6" id="KW-1185">Reference proteome</keyword>
<dbReference type="Pfam" id="PF13561">
    <property type="entry name" value="adh_short_C2"/>
    <property type="match status" value="1"/>
</dbReference>
<dbReference type="GO" id="GO:0016616">
    <property type="term" value="F:oxidoreductase activity, acting on the CH-OH group of donors, NAD or NADP as acceptor"/>
    <property type="evidence" value="ECO:0007669"/>
    <property type="project" value="TreeGrafter"/>
</dbReference>
<dbReference type="PRINTS" id="PR00080">
    <property type="entry name" value="SDRFAMILY"/>
</dbReference>
<dbReference type="PANTHER" id="PTHR42760:SF124">
    <property type="entry name" value="SHORT-CHAIN DEHYDROGENASE_REDUCTASE"/>
    <property type="match status" value="1"/>
</dbReference>